<comment type="caution">
    <text evidence="8">The sequence shown here is derived from an EMBL/GenBank/DDBJ whole genome shotgun (WGS) entry which is preliminary data.</text>
</comment>
<keyword evidence="5 7" id="KW-0456">Lyase</keyword>
<gene>
    <name evidence="7 8" type="primary">mltG</name>
    <name evidence="8" type="ORF">HZF05_04215</name>
</gene>
<evidence type="ECO:0000256" key="1">
    <source>
        <dbReference type="ARBA" id="ARBA00022475"/>
    </source>
</evidence>
<keyword evidence="1 7" id="KW-1003">Cell membrane</keyword>
<keyword evidence="2 7" id="KW-0812">Transmembrane</keyword>
<evidence type="ECO:0000256" key="7">
    <source>
        <dbReference type="HAMAP-Rule" id="MF_02065"/>
    </source>
</evidence>
<evidence type="ECO:0000256" key="6">
    <source>
        <dbReference type="ARBA" id="ARBA00023316"/>
    </source>
</evidence>
<evidence type="ECO:0000313" key="8">
    <source>
        <dbReference type="EMBL" id="MBA2933293.1"/>
    </source>
</evidence>
<protein>
    <recommendedName>
        <fullName evidence="7">Endolytic murein transglycosylase</fullName>
        <ecNumber evidence="7">4.2.2.29</ecNumber>
    </recommendedName>
    <alternativeName>
        <fullName evidence="7">Peptidoglycan lytic transglycosylase</fullName>
    </alternativeName>
    <alternativeName>
        <fullName evidence="7">Peptidoglycan polymerization terminase</fullName>
    </alternativeName>
</protein>
<evidence type="ECO:0000256" key="3">
    <source>
        <dbReference type="ARBA" id="ARBA00022989"/>
    </source>
</evidence>
<keyword evidence="9" id="KW-1185">Reference proteome</keyword>
<comment type="function">
    <text evidence="7">Functions as a peptidoglycan terminase that cleaves nascent peptidoglycan strands endolytically to terminate their elongation.</text>
</comment>
<dbReference type="Proteomes" id="UP000570166">
    <property type="component" value="Unassembled WGS sequence"/>
</dbReference>
<dbReference type="PANTHER" id="PTHR30518:SF2">
    <property type="entry name" value="ENDOLYTIC MUREIN TRANSGLYCOSYLASE"/>
    <property type="match status" value="1"/>
</dbReference>
<organism evidence="8 9">
    <name type="scientific">Sphingomonas chungangi</name>
    <dbReference type="NCBI Taxonomy" id="2683589"/>
    <lineage>
        <taxon>Bacteria</taxon>
        <taxon>Pseudomonadati</taxon>
        <taxon>Pseudomonadota</taxon>
        <taxon>Alphaproteobacteria</taxon>
        <taxon>Sphingomonadales</taxon>
        <taxon>Sphingomonadaceae</taxon>
        <taxon>Sphingomonas</taxon>
    </lineage>
</organism>
<accession>A0A838L1C4</accession>
<comment type="similarity">
    <text evidence="7">Belongs to the transglycosylase MltG family.</text>
</comment>
<dbReference type="GO" id="GO:0005886">
    <property type="term" value="C:plasma membrane"/>
    <property type="evidence" value="ECO:0007669"/>
    <property type="project" value="UniProtKB-UniRule"/>
</dbReference>
<reference evidence="8 9" key="1">
    <citation type="submission" date="2020-07" db="EMBL/GenBank/DDBJ databases">
        <authorList>
            <person name="Sun Q."/>
        </authorList>
    </citation>
    <scope>NUCLEOTIDE SEQUENCE [LARGE SCALE GENOMIC DNA]</scope>
    <source>
        <strain evidence="8 9">CGMCC 1.13654</strain>
    </source>
</reference>
<dbReference type="GO" id="GO:0008932">
    <property type="term" value="F:lytic endotransglycosylase activity"/>
    <property type="evidence" value="ECO:0007669"/>
    <property type="project" value="UniProtKB-UniRule"/>
</dbReference>
<dbReference type="PANTHER" id="PTHR30518">
    <property type="entry name" value="ENDOLYTIC MUREIN TRANSGLYCOSYLASE"/>
    <property type="match status" value="1"/>
</dbReference>
<sequence length="300" mass="32057">MWMWRGPGPLPKATVVRIPEGATIASAAKVLADADAIRSATWFRGLAGKLGSRDPIRAGEFRIPARASAATILDTLQHGRPALKLVTIAEGLPSVIVHDKLMATTALTGQVPVPPEGSVLPDSYAYQAGESRLTVVRRMQKAMDKALADEWAARGPSLAVTTPQQALILAAIVEKETGVASERAMVAGVYSNRLKLGMPLQADPTVIYPITQGRPLGRRILESELHAKNGYNTYAEAGLPKGPICNPGRASINAVLHPAVTRALYFVANGQGGHIFADTLAEHDANVKKWYAIRHARGEM</sequence>
<dbReference type="HAMAP" id="MF_02065">
    <property type="entry name" value="MltG"/>
    <property type="match status" value="1"/>
</dbReference>
<feature type="site" description="Important for catalytic activity" evidence="7">
    <location>
        <position position="176"/>
    </location>
</feature>
<keyword evidence="4 7" id="KW-0472">Membrane</keyword>
<proteinExistence type="inferred from homology"/>
<dbReference type="NCBIfam" id="TIGR00247">
    <property type="entry name" value="endolytic transglycosylase MltG"/>
    <property type="match status" value="1"/>
</dbReference>
<dbReference type="Gene3D" id="3.30.1490.480">
    <property type="entry name" value="Endolytic murein transglycosylase"/>
    <property type="match status" value="1"/>
</dbReference>
<dbReference type="Pfam" id="PF02618">
    <property type="entry name" value="YceG"/>
    <property type="match status" value="1"/>
</dbReference>
<dbReference type="CDD" id="cd08010">
    <property type="entry name" value="MltG_like"/>
    <property type="match status" value="1"/>
</dbReference>
<evidence type="ECO:0000313" key="9">
    <source>
        <dbReference type="Proteomes" id="UP000570166"/>
    </source>
</evidence>
<comment type="catalytic activity">
    <reaction evidence="7">
        <text>a peptidoglycan chain = a peptidoglycan chain with N-acetyl-1,6-anhydromuramyl-[peptide] at the reducing end + a peptidoglycan chain with N-acetylglucosamine at the non-reducing end.</text>
        <dbReference type="EC" id="4.2.2.29"/>
    </reaction>
</comment>
<dbReference type="EC" id="4.2.2.29" evidence="7"/>
<name>A0A838L1C4_9SPHN</name>
<dbReference type="EMBL" id="JACEIB010000002">
    <property type="protein sequence ID" value="MBA2933293.1"/>
    <property type="molecule type" value="Genomic_DNA"/>
</dbReference>
<dbReference type="GO" id="GO:0071555">
    <property type="term" value="P:cell wall organization"/>
    <property type="evidence" value="ECO:0007669"/>
    <property type="project" value="UniProtKB-KW"/>
</dbReference>
<dbReference type="AlphaFoldDB" id="A0A838L1C4"/>
<dbReference type="InterPro" id="IPR003770">
    <property type="entry name" value="MLTG-like"/>
</dbReference>
<dbReference type="Gene3D" id="3.30.160.60">
    <property type="entry name" value="Classic Zinc Finger"/>
    <property type="match status" value="1"/>
</dbReference>
<evidence type="ECO:0000256" key="4">
    <source>
        <dbReference type="ARBA" id="ARBA00023136"/>
    </source>
</evidence>
<evidence type="ECO:0000256" key="5">
    <source>
        <dbReference type="ARBA" id="ARBA00023239"/>
    </source>
</evidence>
<keyword evidence="6 7" id="KW-0961">Cell wall biogenesis/degradation</keyword>
<keyword evidence="3 7" id="KW-1133">Transmembrane helix</keyword>
<evidence type="ECO:0000256" key="2">
    <source>
        <dbReference type="ARBA" id="ARBA00022692"/>
    </source>
</evidence>
<keyword evidence="7" id="KW-0997">Cell inner membrane</keyword>
<dbReference type="GO" id="GO:0009252">
    <property type="term" value="P:peptidoglycan biosynthetic process"/>
    <property type="evidence" value="ECO:0007669"/>
    <property type="project" value="UniProtKB-UniRule"/>
</dbReference>